<dbReference type="Pfam" id="PF18269">
    <property type="entry name" value="T3SS_ATPase_C"/>
    <property type="match status" value="1"/>
</dbReference>
<evidence type="ECO:0000256" key="7">
    <source>
        <dbReference type="ARBA" id="ARBA00022927"/>
    </source>
</evidence>
<keyword evidence="8" id="KW-1278">Translocase</keyword>
<dbReference type="InterPro" id="IPR003593">
    <property type="entry name" value="AAA+_ATPase"/>
</dbReference>
<protein>
    <submittedName>
        <fullName evidence="14">Flagellum-specific ATP synthase</fullName>
    </submittedName>
</protein>
<dbReference type="NCBIfam" id="TIGR01026">
    <property type="entry name" value="fliI_yscN"/>
    <property type="match status" value="1"/>
</dbReference>
<dbReference type="Pfam" id="PF00006">
    <property type="entry name" value="ATP-synt_ab"/>
    <property type="match status" value="1"/>
</dbReference>
<dbReference type="InterPro" id="IPR027417">
    <property type="entry name" value="P-loop_NTPase"/>
</dbReference>
<evidence type="ECO:0000256" key="3">
    <source>
        <dbReference type="ARBA" id="ARBA00022475"/>
    </source>
</evidence>
<keyword evidence="2" id="KW-0813">Transport</keyword>
<dbReference type="InterPro" id="IPR050053">
    <property type="entry name" value="ATPase_alpha/beta_chains"/>
</dbReference>
<organism evidence="14 15">
    <name type="scientific">Oerskovia jenensis</name>
    <dbReference type="NCBI Taxonomy" id="162169"/>
    <lineage>
        <taxon>Bacteria</taxon>
        <taxon>Bacillati</taxon>
        <taxon>Actinomycetota</taxon>
        <taxon>Actinomycetes</taxon>
        <taxon>Micrococcales</taxon>
        <taxon>Cellulomonadaceae</taxon>
        <taxon>Oerskovia</taxon>
    </lineage>
</organism>
<keyword evidence="3" id="KW-1003">Cell membrane</keyword>
<dbReference type="EMBL" id="JAFBBO010000001">
    <property type="protein sequence ID" value="MBM7478469.1"/>
    <property type="molecule type" value="Genomic_DNA"/>
</dbReference>
<feature type="domain" description="AAA+ ATPase" evidence="13">
    <location>
        <begin position="212"/>
        <end position="394"/>
    </location>
</feature>
<feature type="compositionally biased region" description="Basic and acidic residues" evidence="12">
    <location>
        <begin position="1"/>
        <end position="11"/>
    </location>
</feature>
<evidence type="ECO:0000256" key="8">
    <source>
        <dbReference type="ARBA" id="ARBA00022967"/>
    </source>
</evidence>
<keyword evidence="10" id="KW-0139">CF(1)</keyword>
<keyword evidence="10" id="KW-0066">ATP synthesis</keyword>
<keyword evidence="15" id="KW-1185">Reference proteome</keyword>
<dbReference type="Gene3D" id="3.40.50.12240">
    <property type="match status" value="1"/>
</dbReference>
<proteinExistence type="predicted"/>
<evidence type="ECO:0000256" key="11">
    <source>
        <dbReference type="ARBA" id="ARBA00034006"/>
    </source>
</evidence>
<dbReference type="InterPro" id="IPR040627">
    <property type="entry name" value="T3SS_ATPase_C"/>
</dbReference>
<keyword evidence="7" id="KW-0653">Protein transport</keyword>
<comment type="caution">
    <text evidence="14">The sequence shown here is derived from an EMBL/GenBank/DDBJ whole genome shotgun (WGS) entry which is preliminary data.</text>
</comment>
<dbReference type="InterPro" id="IPR000194">
    <property type="entry name" value="ATPase_F1/V1/A1_a/bsu_nucl-bd"/>
</dbReference>
<gene>
    <name evidence="14" type="ORF">JOD49_001389</name>
</gene>
<evidence type="ECO:0000256" key="6">
    <source>
        <dbReference type="ARBA" id="ARBA00022840"/>
    </source>
</evidence>
<keyword evidence="9" id="KW-0472">Membrane</keyword>
<dbReference type="RefSeq" id="WP_205306536.1">
    <property type="nucleotide sequence ID" value="NZ_BAAAVF010000016.1"/>
</dbReference>
<dbReference type="PANTHER" id="PTHR15184:SF9">
    <property type="entry name" value="SPI-1 TYPE 3 SECRETION SYSTEM ATPASE"/>
    <property type="match status" value="1"/>
</dbReference>
<dbReference type="InterPro" id="IPR020003">
    <property type="entry name" value="ATPase_a/bsu_AS"/>
</dbReference>
<evidence type="ECO:0000256" key="10">
    <source>
        <dbReference type="ARBA" id="ARBA00023196"/>
    </source>
</evidence>
<evidence type="ECO:0000259" key="13">
    <source>
        <dbReference type="SMART" id="SM00382"/>
    </source>
</evidence>
<keyword evidence="5" id="KW-0547">Nucleotide-binding</keyword>
<keyword evidence="4" id="KW-0963">Cytoplasm</keyword>
<keyword evidence="6" id="KW-0067">ATP-binding</keyword>
<name>A0ABS2LF58_9CELL</name>
<sequence>MTAIDVAEKTPAHASAGRAAPAGSSVPDASSTPVQPPASGSHGAHEAPGAAADHPGRATWRPAALDELAAAARPERVGVVTSAVGLSVEVAGLRCALGDLVHIGEAPRVVAAEVVATSQGLARCMPLGRLTGVGAGAPVRTSGTGILVPTGRGLFGRVIDALGRPVDGLGPLVSDVRVPVDNEAPSAMDRARIDTPLQTGVRVLDSLVTLGRGQRIGLFAGSGVGKSSLLSMVARGTDAEVSVIALVGERGREVREFLEDDLGPEGLARSVVVVATSDEPAMMRRRAAFTATRIAEAFRDEGAHVVLMMDSLTRVSMAQREIGLSVGEPPATRGYPPSTFSLMANLLERAGTGVRGSVTGIYTVLVDGDDHNEPIADQARSILDGHVVLDRAIAVSGHYPAVDPLGSISRVASRVTTPEQRSLALTLRKVLAARRKAQDILDIGAYKKGTDQLVDAALAHEREIDGFLQQAMTDGTPAEESWSRLARLTEALIDGEA</sequence>
<evidence type="ECO:0000256" key="2">
    <source>
        <dbReference type="ARBA" id="ARBA00022448"/>
    </source>
</evidence>
<dbReference type="InterPro" id="IPR005714">
    <property type="entry name" value="ATPase_T3SS_FliI/YscN"/>
</dbReference>
<evidence type="ECO:0000256" key="4">
    <source>
        <dbReference type="ARBA" id="ARBA00022490"/>
    </source>
</evidence>
<dbReference type="PANTHER" id="PTHR15184">
    <property type="entry name" value="ATP SYNTHASE"/>
    <property type="match status" value="1"/>
</dbReference>
<dbReference type="Proteomes" id="UP000698059">
    <property type="component" value="Unassembled WGS sequence"/>
</dbReference>
<evidence type="ECO:0000256" key="9">
    <source>
        <dbReference type="ARBA" id="ARBA00023136"/>
    </source>
</evidence>
<evidence type="ECO:0000313" key="15">
    <source>
        <dbReference type="Proteomes" id="UP000698059"/>
    </source>
</evidence>
<dbReference type="SMART" id="SM00382">
    <property type="entry name" value="AAA"/>
    <property type="match status" value="1"/>
</dbReference>
<feature type="compositionally biased region" description="Low complexity" evidence="12">
    <location>
        <begin position="12"/>
        <end position="25"/>
    </location>
</feature>
<evidence type="ECO:0000256" key="1">
    <source>
        <dbReference type="ARBA" id="ARBA00004496"/>
    </source>
</evidence>
<feature type="region of interest" description="Disordered" evidence="12">
    <location>
        <begin position="1"/>
        <end position="57"/>
    </location>
</feature>
<evidence type="ECO:0000256" key="5">
    <source>
        <dbReference type="ARBA" id="ARBA00022741"/>
    </source>
</evidence>
<accession>A0ABS2LF58</accession>
<comment type="catalytic activity">
    <reaction evidence="11">
        <text>ATP + H2O + cellular proteinSide 1 = ADP + phosphate + cellular proteinSide 2.</text>
        <dbReference type="EC" id="7.4.2.8"/>
    </reaction>
</comment>
<reference evidence="14 15" key="1">
    <citation type="submission" date="2021-01" db="EMBL/GenBank/DDBJ databases">
        <title>Sequencing the genomes of 1000 actinobacteria strains.</title>
        <authorList>
            <person name="Klenk H.-P."/>
        </authorList>
    </citation>
    <scope>NUCLEOTIDE SEQUENCE [LARGE SCALE GENOMIC DNA]</scope>
    <source>
        <strain evidence="14 15">DSM 46000</strain>
    </source>
</reference>
<dbReference type="CDD" id="cd01136">
    <property type="entry name" value="ATPase_flagellum-secretory_path_III"/>
    <property type="match status" value="1"/>
</dbReference>
<evidence type="ECO:0000256" key="12">
    <source>
        <dbReference type="SAM" id="MobiDB-lite"/>
    </source>
</evidence>
<comment type="subcellular location">
    <subcellularLocation>
        <location evidence="1">Cytoplasm</location>
    </subcellularLocation>
</comment>
<dbReference type="SUPFAM" id="SSF52540">
    <property type="entry name" value="P-loop containing nucleoside triphosphate hydrolases"/>
    <property type="match status" value="1"/>
</dbReference>
<dbReference type="PROSITE" id="PS00152">
    <property type="entry name" value="ATPASE_ALPHA_BETA"/>
    <property type="match status" value="1"/>
</dbReference>
<evidence type="ECO:0000313" key="14">
    <source>
        <dbReference type="EMBL" id="MBM7478469.1"/>
    </source>
</evidence>